<accession>A0A1M6QCL9</accession>
<sequence length="90" mass="9915">MEQKVKAVFAAHPDGQETAARIARAYLAAGMEVLESQLEGLEENQALAVEKGMSHLLYFHDAEHITMVSLMDEMGGFTVDILVSDLQLPR</sequence>
<keyword evidence="2" id="KW-1185">Reference proteome</keyword>
<dbReference type="Proteomes" id="UP000183975">
    <property type="component" value="Unassembled WGS sequence"/>
</dbReference>
<evidence type="ECO:0000313" key="2">
    <source>
        <dbReference type="Proteomes" id="UP000183975"/>
    </source>
</evidence>
<gene>
    <name evidence="1" type="ORF">SAMN02745138_01290</name>
</gene>
<dbReference type="OrthoDB" id="2064795at2"/>
<name>A0A1M6QCL9_9FIRM</name>
<organism evidence="1 2">
    <name type="scientific">Anaerotignum lactatifermentans DSM 14214</name>
    <dbReference type="NCBI Taxonomy" id="1121323"/>
    <lineage>
        <taxon>Bacteria</taxon>
        <taxon>Bacillati</taxon>
        <taxon>Bacillota</taxon>
        <taxon>Clostridia</taxon>
        <taxon>Lachnospirales</taxon>
        <taxon>Anaerotignaceae</taxon>
        <taxon>Anaerotignum</taxon>
    </lineage>
</organism>
<dbReference type="EMBL" id="FRAH01000018">
    <property type="protein sequence ID" value="SHK17813.1"/>
    <property type="molecule type" value="Genomic_DNA"/>
</dbReference>
<proteinExistence type="predicted"/>
<protein>
    <submittedName>
        <fullName evidence="1">Uncharacterized protein</fullName>
    </submittedName>
</protein>
<evidence type="ECO:0000313" key="1">
    <source>
        <dbReference type="EMBL" id="SHK17813.1"/>
    </source>
</evidence>
<reference evidence="1 2" key="1">
    <citation type="submission" date="2016-11" db="EMBL/GenBank/DDBJ databases">
        <authorList>
            <person name="Jaros S."/>
            <person name="Januszkiewicz K."/>
            <person name="Wedrychowicz H."/>
        </authorList>
    </citation>
    <scope>NUCLEOTIDE SEQUENCE [LARGE SCALE GENOMIC DNA]</scope>
    <source>
        <strain evidence="1 2">DSM 14214</strain>
    </source>
</reference>
<dbReference type="AlphaFoldDB" id="A0A1M6QCL9"/>
<dbReference type="RefSeq" id="WP_072850253.1">
    <property type="nucleotide sequence ID" value="NZ_FRAH01000018.1"/>
</dbReference>
<dbReference type="GeneID" id="78177325"/>